<dbReference type="InParanoid" id="A0A2P5I498"/>
<keyword evidence="4" id="KW-0862">Zinc</keyword>
<dbReference type="STRING" id="158607.A0A2P5I498"/>
<sequence length="225" mass="26373">MCNRPLAIQEIEEYADSSTFKTYLSHVIDRTVKDMPDFTRCPNPACDSGQVHEGGDAHPFVTCAACNTQFCFRHGIPTQPRQQQAPSQHENMSCDEYDRYLEDPINFRSDHQRQQERAAVERREEQAVARARERMEVILEGRQRRQAAENNSILEQRQWRQDSARQAREEYARLEARRYEEECERAGRERRARAEDILRRKVEDENSERLIQVSTKACPRAGLCT</sequence>
<organism evidence="6 7">
    <name type="scientific">Diaporthe helianthi</name>
    <dbReference type="NCBI Taxonomy" id="158607"/>
    <lineage>
        <taxon>Eukaryota</taxon>
        <taxon>Fungi</taxon>
        <taxon>Dikarya</taxon>
        <taxon>Ascomycota</taxon>
        <taxon>Pezizomycotina</taxon>
        <taxon>Sordariomycetes</taxon>
        <taxon>Sordariomycetidae</taxon>
        <taxon>Diaporthales</taxon>
        <taxon>Diaporthaceae</taxon>
        <taxon>Diaporthe</taxon>
    </lineage>
</organism>
<proteinExistence type="predicted"/>
<reference evidence="6" key="1">
    <citation type="submission" date="2017-09" db="EMBL/GenBank/DDBJ databases">
        <title>Polyketide synthases of a Diaporthe helianthi virulent isolate.</title>
        <authorList>
            <person name="Baroncelli R."/>
        </authorList>
    </citation>
    <scope>NUCLEOTIDE SEQUENCE [LARGE SCALE GENOMIC DNA]</scope>
    <source>
        <strain evidence="6">7/96</strain>
    </source>
</reference>
<keyword evidence="1" id="KW-0479">Metal-binding</keyword>
<dbReference type="Proteomes" id="UP000094444">
    <property type="component" value="Unassembled WGS sequence"/>
</dbReference>
<dbReference type="CDD" id="cd20335">
    <property type="entry name" value="BRcat_RBR"/>
    <property type="match status" value="1"/>
</dbReference>
<keyword evidence="7" id="KW-1185">Reference proteome</keyword>
<evidence type="ECO:0000256" key="1">
    <source>
        <dbReference type="ARBA" id="ARBA00022723"/>
    </source>
</evidence>
<name>A0A2P5I498_DIAHE</name>
<evidence type="ECO:0000313" key="7">
    <source>
        <dbReference type="Proteomes" id="UP000094444"/>
    </source>
</evidence>
<dbReference type="InterPro" id="IPR002867">
    <property type="entry name" value="IBR_dom"/>
</dbReference>
<dbReference type="OrthoDB" id="1431934at2759"/>
<dbReference type="Pfam" id="PF01485">
    <property type="entry name" value="IBR"/>
    <property type="match status" value="1"/>
</dbReference>
<keyword evidence="2" id="KW-0863">Zinc-finger</keyword>
<protein>
    <recommendedName>
        <fullName evidence="5">IBR domain-containing protein</fullName>
    </recommendedName>
</protein>
<gene>
    <name evidence="6" type="ORF">DHEL01_v204272</name>
</gene>
<dbReference type="EMBL" id="MAVT02000279">
    <property type="protein sequence ID" value="POS77330.1"/>
    <property type="molecule type" value="Genomic_DNA"/>
</dbReference>
<dbReference type="SUPFAM" id="SSF57850">
    <property type="entry name" value="RING/U-box"/>
    <property type="match status" value="1"/>
</dbReference>
<comment type="caution">
    <text evidence="6">The sequence shown here is derived from an EMBL/GenBank/DDBJ whole genome shotgun (WGS) entry which is preliminary data.</text>
</comment>
<accession>A0A2P5I498</accession>
<feature type="domain" description="IBR" evidence="5">
    <location>
        <begin position="21"/>
        <end position="94"/>
    </location>
</feature>
<evidence type="ECO:0000313" key="6">
    <source>
        <dbReference type="EMBL" id="POS77330.1"/>
    </source>
</evidence>
<dbReference type="SMART" id="SM00647">
    <property type="entry name" value="IBR"/>
    <property type="match status" value="1"/>
</dbReference>
<evidence type="ECO:0000259" key="5">
    <source>
        <dbReference type="SMART" id="SM00647"/>
    </source>
</evidence>
<dbReference type="GO" id="GO:0008270">
    <property type="term" value="F:zinc ion binding"/>
    <property type="evidence" value="ECO:0007669"/>
    <property type="project" value="UniProtKB-KW"/>
</dbReference>
<evidence type="ECO:0000256" key="3">
    <source>
        <dbReference type="ARBA" id="ARBA00022786"/>
    </source>
</evidence>
<keyword evidence="3" id="KW-0833">Ubl conjugation pathway</keyword>
<evidence type="ECO:0000256" key="4">
    <source>
        <dbReference type="ARBA" id="ARBA00022833"/>
    </source>
</evidence>
<evidence type="ECO:0000256" key="2">
    <source>
        <dbReference type="ARBA" id="ARBA00022771"/>
    </source>
</evidence>
<dbReference type="AlphaFoldDB" id="A0A2P5I498"/>